<sequence length="172" mass="18972">MKQPDLGFGDLSMLGPVDEWPIGRLFAAAARLSGPVMARLVERHGVSPAGFFLLRALLLEDGGLRAGELAKRLMISPATVTSVVDTLERADLAERRRDPRDRRAVQVHITDGGRRLIGEVGHALHDDLWNLYDVVDEADEPAVRRFLLRLIERFNDFPEDDPAKSTGQAGPA</sequence>
<feature type="domain" description="HTH marR-type" evidence="1">
    <location>
        <begin position="19"/>
        <end position="152"/>
    </location>
</feature>
<dbReference type="InterPro" id="IPR000835">
    <property type="entry name" value="HTH_MarR-typ"/>
</dbReference>
<dbReference type="InterPro" id="IPR039422">
    <property type="entry name" value="MarR/SlyA-like"/>
</dbReference>
<gene>
    <name evidence="2" type="ORF">GCM10010191_72550</name>
</gene>
<comment type="caution">
    <text evidence="2">The sequence shown here is derived from an EMBL/GenBank/DDBJ whole genome shotgun (WGS) entry which is preliminary data.</text>
</comment>
<dbReference type="Proteomes" id="UP001501231">
    <property type="component" value="Unassembled WGS sequence"/>
</dbReference>
<reference evidence="2 3" key="1">
    <citation type="journal article" date="2019" name="Int. J. Syst. Evol. Microbiol.">
        <title>The Global Catalogue of Microorganisms (GCM) 10K type strain sequencing project: providing services to taxonomists for standard genome sequencing and annotation.</title>
        <authorList>
            <consortium name="The Broad Institute Genomics Platform"/>
            <consortium name="The Broad Institute Genome Sequencing Center for Infectious Disease"/>
            <person name="Wu L."/>
            <person name="Ma J."/>
        </authorList>
    </citation>
    <scope>NUCLEOTIDE SEQUENCE [LARGE SCALE GENOMIC DNA]</scope>
    <source>
        <strain evidence="2 3">JCM 3325</strain>
    </source>
</reference>
<dbReference type="PANTHER" id="PTHR33164:SF43">
    <property type="entry name" value="HTH-TYPE TRANSCRIPTIONAL REPRESSOR YETL"/>
    <property type="match status" value="1"/>
</dbReference>
<dbReference type="Gene3D" id="1.10.10.10">
    <property type="entry name" value="Winged helix-like DNA-binding domain superfamily/Winged helix DNA-binding domain"/>
    <property type="match status" value="1"/>
</dbReference>
<dbReference type="RefSeq" id="WP_344595230.1">
    <property type="nucleotide sequence ID" value="NZ_BAAARW010000028.1"/>
</dbReference>
<dbReference type="PROSITE" id="PS50995">
    <property type="entry name" value="HTH_MARR_2"/>
    <property type="match status" value="1"/>
</dbReference>
<dbReference type="PANTHER" id="PTHR33164">
    <property type="entry name" value="TRANSCRIPTIONAL REGULATOR, MARR FAMILY"/>
    <property type="match status" value="1"/>
</dbReference>
<evidence type="ECO:0000313" key="2">
    <source>
        <dbReference type="EMBL" id="GAA2445204.1"/>
    </source>
</evidence>
<dbReference type="SUPFAM" id="SSF46785">
    <property type="entry name" value="Winged helix' DNA-binding domain"/>
    <property type="match status" value="1"/>
</dbReference>
<keyword evidence="3" id="KW-1185">Reference proteome</keyword>
<dbReference type="Pfam" id="PF01047">
    <property type="entry name" value="MarR"/>
    <property type="match status" value="1"/>
</dbReference>
<proteinExistence type="predicted"/>
<dbReference type="InterPro" id="IPR036388">
    <property type="entry name" value="WH-like_DNA-bd_sf"/>
</dbReference>
<dbReference type="SMART" id="SM00347">
    <property type="entry name" value="HTH_MARR"/>
    <property type="match status" value="1"/>
</dbReference>
<dbReference type="CDD" id="cd00090">
    <property type="entry name" value="HTH_ARSR"/>
    <property type="match status" value="1"/>
</dbReference>
<accession>A0ABN3K0J1</accession>
<name>A0ABN3K0J1_9ACTN</name>
<evidence type="ECO:0000313" key="3">
    <source>
        <dbReference type="Proteomes" id="UP001501231"/>
    </source>
</evidence>
<dbReference type="InterPro" id="IPR011991">
    <property type="entry name" value="ArsR-like_HTH"/>
</dbReference>
<dbReference type="PRINTS" id="PR00598">
    <property type="entry name" value="HTHMARR"/>
</dbReference>
<dbReference type="InterPro" id="IPR036390">
    <property type="entry name" value="WH_DNA-bd_sf"/>
</dbReference>
<organism evidence="2 3">
    <name type="scientific">Actinomadura vinacea</name>
    <dbReference type="NCBI Taxonomy" id="115336"/>
    <lineage>
        <taxon>Bacteria</taxon>
        <taxon>Bacillati</taxon>
        <taxon>Actinomycetota</taxon>
        <taxon>Actinomycetes</taxon>
        <taxon>Streptosporangiales</taxon>
        <taxon>Thermomonosporaceae</taxon>
        <taxon>Actinomadura</taxon>
    </lineage>
</organism>
<dbReference type="EMBL" id="BAAARW010000028">
    <property type="protein sequence ID" value="GAA2445204.1"/>
    <property type="molecule type" value="Genomic_DNA"/>
</dbReference>
<protein>
    <recommendedName>
        <fullName evidence="1">HTH marR-type domain-containing protein</fullName>
    </recommendedName>
</protein>
<evidence type="ECO:0000259" key="1">
    <source>
        <dbReference type="PROSITE" id="PS50995"/>
    </source>
</evidence>